<evidence type="ECO:0000313" key="2">
    <source>
        <dbReference type="Proteomes" id="UP000053319"/>
    </source>
</evidence>
<dbReference type="InterPro" id="IPR036397">
    <property type="entry name" value="RNaseH_sf"/>
</dbReference>
<dbReference type="KEGG" id="dsq:DICSQDRAFT_73895"/>
<feature type="non-terminal residue" evidence="1">
    <location>
        <position position="84"/>
    </location>
</feature>
<protein>
    <submittedName>
        <fullName evidence="1">Uncharacterized protein</fullName>
    </submittedName>
</protein>
<dbReference type="GeneID" id="18843990"/>
<evidence type="ECO:0000313" key="1">
    <source>
        <dbReference type="EMBL" id="EJF55458.1"/>
    </source>
</evidence>
<organism evidence="1 2">
    <name type="scientific">Dichomitus squalens (strain LYAD-421)</name>
    <name type="common">Western red white-rot fungus</name>
    <dbReference type="NCBI Taxonomy" id="732165"/>
    <lineage>
        <taxon>Eukaryota</taxon>
        <taxon>Fungi</taxon>
        <taxon>Dikarya</taxon>
        <taxon>Basidiomycota</taxon>
        <taxon>Agaricomycotina</taxon>
        <taxon>Agaricomycetes</taxon>
        <taxon>Polyporales</taxon>
        <taxon>Polyporaceae</taxon>
        <taxon>Dichomitus</taxon>
    </lineage>
</organism>
<dbReference type="OrthoDB" id="444848at2759"/>
<sequence length="84" mass="9802">MREALVKACEGQINRWPSLLPHVIFADRTTIRRSTGFSPYYLLHGVHPVLPMDLREATFMVQGFRQNMSHADLLALRIRQLERK</sequence>
<dbReference type="Proteomes" id="UP000053319">
    <property type="component" value="Unassembled WGS sequence"/>
</dbReference>
<dbReference type="AlphaFoldDB" id="R7SHV3"/>
<dbReference type="OMA" id="NMSHADL"/>
<accession>R7SHV3</accession>
<name>R7SHV3_DICSQ</name>
<dbReference type="GO" id="GO:0003676">
    <property type="term" value="F:nucleic acid binding"/>
    <property type="evidence" value="ECO:0007669"/>
    <property type="project" value="InterPro"/>
</dbReference>
<dbReference type="HOGENOM" id="CLU_136924_1_0_1"/>
<reference evidence="1 2" key="1">
    <citation type="journal article" date="2012" name="Science">
        <title>The Paleozoic origin of enzymatic lignin decomposition reconstructed from 31 fungal genomes.</title>
        <authorList>
            <person name="Floudas D."/>
            <person name="Binder M."/>
            <person name="Riley R."/>
            <person name="Barry K."/>
            <person name="Blanchette R.A."/>
            <person name="Henrissat B."/>
            <person name="Martinez A.T."/>
            <person name="Otillar R."/>
            <person name="Spatafora J.W."/>
            <person name="Yadav J.S."/>
            <person name="Aerts A."/>
            <person name="Benoit I."/>
            <person name="Boyd A."/>
            <person name="Carlson A."/>
            <person name="Copeland A."/>
            <person name="Coutinho P.M."/>
            <person name="de Vries R.P."/>
            <person name="Ferreira P."/>
            <person name="Findley K."/>
            <person name="Foster B."/>
            <person name="Gaskell J."/>
            <person name="Glotzer D."/>
            <person name="Gorecki P."/>
            <person name="Heitman J."/>
            <person name="Hesse C."/>
            <person name="Hori C."/>
            <person name="Igarashi K."/>
            <person name="Jurgens J.A."/>
            <person name="Kallen N."/>
            <person name="Kersten P."/>
            <person name="Kohler A."/>
            <person name="Kuees U."/>
            <person name="Kumar T.K.A."/>
            <person name="Kuo A."/>
            <person name="LaButti K."/>
            <person name="Larrondo L.F."/>
            <person name="Lindquist E."/>
            <person name="Ling A."/>
            <person name="Lombard V."/>
            <person name="Lucas S."/>
            <person name="Lundell T."/>
            <person name="Martin R."/>
            <person name="McLaughlin D.J."/>
            <person name="Morgenstern I."/>
            <person name="Morin E."/>
            <person name="Murat C."/>
            <person name="Nagy L.G."/>
            <person name="Nolan M."/>
            <person name="Ohm R.A."/>
            <person name="Patyshakuliyeva A."/>
            <person name="Rokas A."/>
            <person name="Ruiz-Duenas F.J."/>
            <person name="Sabat G."/>
            <person name="Salamov A."/>
            <person name="Samejima M."/>
            <person name="Schmutz J."/>
            <person name="Slot J.C."/>
            <person name="St John F."/>
            <person name="Stenlid J."/>
            <person name="Sun H."/>
            <person name="Sun S."/>
            <person name="Syed K."/>
            <person name="Tsang A."/>
            <person name="Wiebenga A."/>
            <person name="Young D."/>
            <person name="Pisabarro A."/>
            <person name="Eastwood D.C."/>
            <person name="Martin F."/>
            <person name="Cullen D."/>
            <person name="Grigoriev I.V."/>
            <person name="Hibbett D.S."/>
        </authorList>
    </citation>
    <scope>NUCLEOTIDE SEQUENCE [LARGE SCALE GENOMIC DNA]</scope>
    <source>
        <strain evidence="1 2">LYAD-421 SS1</strain>
    </source>
</reference>
<dbReference type="Gene3D" id="3.30.420.10">
    <property type="entry name" value="Ribonuclease H-like superfamily/Ribonuclease H"/>
    <property type="match status" value="1"/>
</dbReference>
<gene>
    <name evidence="1" type="ORF">DICSQDRAFT_73895</name>
</gene>
<dbReference type="EMBL" id="JH719626">
    <property type="protein sequence ID" value="EJF55458.1"/>
    <property type="molecule type" value="Genomic_DNA"/>
</dbReference>
<dbReference type="RefSeq" id="XP_007371799.1">
    <property type="nucleotide sequence ID" value="XM_007371737.1"/>
</dbReference>
<proteinExistence type="predicted"/>